<organism evidence="3 4">
    <name type="scientific">Pseudovirgaria hyperparasitica</name>
    <dbReference type="NCBI Taxonomy" id="470096"/>
    <lineage>
        <taxon>Eukaryota</taxon>
        <taxon>Fungi</taxon>
        <taxon>Dikarya</taxon>
        <taxon>Ascomycota</taxon>
        <taxon>Pezizomycotina</taxon>
        <taxon>Dothideomycetes</taxon>
        <taxon>Dothideomycetes incertae sedis</taxon>
        <taxon>Acrospermales</taxon>
        <taxon>Acrospermaceae</taxon>
        <taxon>Pseudovirgaria</taxon>
    </lineage>
</organism>
<dbReference type="RefSeq" id="XP_033596407.1">
    <property type="nucleotide sequence ID" value="XM_033739409.1"/>
</dbReference>
<keyword evidence="2" id="KW-0812">Transmembrane</keyword>
<keyword evidence="2" id="KW-1133">Transmembrane helix</keyword>
<protein>
    <submittedName>
        <fullName evidence="3">Uncharacterized protein</fullName>
    </submittedName>
</protein>
<sequence length="118" mass="12700">MKMREGDKSSQGDREPQTSNLVPQPLLSASCVKEANKSSLKKPNLDRGFVGREIETERGGKEASQSSHGADLGLYLALLCLSTHLLCLYSPFIPDTFYYYACPASLAKSSGQGQEGAA</sequence>
<evidence type="ECO:0000313" key="4">
    <source>
        <dbReference type="Proteomes" id="UP000799437"/>
    </source>
</evidence>
<gene>
    <name evidence="3" type="ORF">EJ05DRAFT_160854</name>
</gene>
<feature type="compositionally biased region" description="Basic and acidic residues" evidence="1">
    <location>
        <begin position="43"/>
        <end position="61"/>
    </location>
</feature>
<evidence type="ECO:0000256" key="2">
    <source>
        <dbReference type="SAM" id="Phobius"/>
    </source>
</evidence>
<name>A0A6A6VVY4_9PEZI</name>
<proteinExistence type="predicted"/>
<feature type="region of interest" description="Disordered" evidence="1">
    <location>
        <begin position="1"/>
        <end position="68"/>
    </location>
</feature>
<evidence type="ECO:0000313" key="3">
    <source>
        <dbReference type="EMBL" id="KAF2753956.1"/>
    </source>
</evidence>
<dbReference type="EMBL" id="ML996582">
    <property type="protein sequence ID" value="KAF2753956.1"/>
    <property type="molecule type" value="Genomic_DNA"/>
</dbReference>
<accession>A0A6A6VVY4</accession>
<keyword evidence="4" id="KW-1185">Reference proteome</keyword>
<evidence type="ECO:0000256" key="1">
    <source>
        <dbReference type="SAM" id="MobiDB-lite"/>
    </source>
</evidence>
<feature type="compositionally biased region" description="Basic and acidic residues" evidence="1">
    <location>
        <begin position="1"/>
        <end position="16"/>
    </location>
</feature>
<reference evidence="3" key="1">
    <citation type="journal article" date="2020" name="Stud. Mycol.">
        <title>101 Dothideomycetes genomes: a test case for predicting lifestyles and emergence of pathogens.</title>
        <authorList>
            <person name="Haridas S."/>
            <person name="Albert R."/>
            <person name="Binder M."/>
            <person name="Bloem J."/>
            <person name="Labutti K."/>
            <person name="Salamov A."/>
            <person name="Andreopoulos B."/>
            <person name="Baker S."/>
            <person name="Barry K."/>
            <person name="Bills G."/>
            <person name="Bluhm B."/>
            <person name="Cannon C."/>
            <person name="Castanera R."/>
            <person name="Culley D."/>
            <person name="Daum C."/>
            <person name="Ezra D."/>
            <person name="Gonzalez J."/>
            <person name="Henrissat B."/>
            <person name="Kuo A."/>
            <person name="Liang C."/>
            <person name="Lipzen A."/>
            <person name="Lutzoni F."/>
            <person name="Magnuson J."/>
            <person name="Mondo S."/>
            <person name="Nolan M."/>
            <person name="Ohm R."/>
            <person name="Pangilinan J."/>
            <person name="Park H.-J."/>
            <person name="Ramirez L."/>
            <person name="Alfaro M."/>
            <person name="Sun H."/>
            <person name="Tritt A."/>
            <person name="Yoshinaga Y."/>
            <person name="Zwiers L.-H."/>
            <person name="Turgeon B."/>
            <person name="Goodwin S."/>
            <person name="Spatafora J."/>
            <person name="Crous P."/>
            <person name="Grigoriev I."/>
        </authorList>
    </citation>
    <scope>NUCLEOTIDE SEQUENCE</scope>
    <source>
        <strain evidence="3">CBS 121739</strain>
    </source>
</reference>
<feature type="transmembrane region" description="Helical" evidence="2">
    <location>
        <begin position="72"/>
        <end position="93"/>
    </location>
</feature>
<dbReference type="Proteomes" id="UP000799437">
    <property type="component" value="Unassembled WGS sequence"/>
</dbReference>
<keyword evidence="2" id="KW-0472">Membrane</keyword>
<dbReference type="PROSITE" id="PS51257">
    <property type="entry name" value="PROKAR_LIPOPROTEIN"/>
    <property type="match status" value="1"/>
</dbReference>
<dbReference type="GeneID" id="54480463"/>
<dbReference type="AlphaFoldDB" id="A0A6A6VVY4"/>